<accession>A0A3S0ZNY1</accession>
<feature type="transmembrane region" description="Helical" evidence="1">
    <location>
        <begin position="177"/>
        <end position="197"/>
    </location>
</feature>
<evidence type="ECO:0000313" key="2">
    <source>
        <dbReference type="EMBL" id="RUS83480.1"/>
    </source>
</evidence>
<keyword evidence="1" id="KW-1133">Transmembrane helix</keyword>
<dbReference type="EMBL" id="RQTK01000241">
    <property type="protein sequence ID" value="RUS83480.1"/>
    <property type="molecule type" value="Genomic_DNA"/>
</dbReference>
<feature type="transmembrane region" description="Helical" evidence="1">
    <location>
        <begin position="218"/>
        <end position="239"/>
    </location>
</feature>
<evidence type="ECO:0000256" key="1">
    <source>
        <dbReference type="SAM" id="Phobius"/>
    </source>
</evidence>
<comment type="caution">
    <text evidence="2">The sequence shown here is derived from an EMBL/GenBank/DDBJ whole genome shotgun (WGS) entry which is preliminary data.</text>
</comment>
<keyword evidence="1" id="KW-0472">Membrane</keyword>
<proteinExistence type="predicted"/>
<sequence>MRVWLIKKMRPLIGFESLLCVAGTLANLWFLWSILSSSRLRRSMRNQLLCNLMIAHLVQTLIVSPVEIAEYIHIINPPWDFDVYCRLEAMENIVGHIHSALTDWIIVFLVGLYCANRLNLNLAAKVGPRLGTMCQVAIHTIPWIIVVTATSVTFSKFVGLGRCQYVPSYQKFLLETFYTIIPSILSVLMLLALCVMVRRQSDIAHTDMRRQADLALSSDRMVAYVAIVGITWVCEIANITTTLQKQIDKVGTGYWMECMINLISGYRALLGLLPLLFLPDILDRVKTWRPWQPQIEPARIDLPATLNV</sequence>
<feature type="transmembrane region" description="Helical" evidence="1">
    <location>
        <begin position="12"/>
        <end position="36"/>
    </location>
</feature>
<name>A0A3S0ZNY1_ELYCH</name>
<gene>
    <name evidence="2" type="ORF">EGW08_008730</name>
</gene>
<feature type="transmembrane region" description="Helical" evidence="1">
    <location>
        <begin position="259"/>
        <end position="278"/>
    </location>
</feature>
<dbReference type="SUPFAM" id="SSF81321">
    <property type="entry name" value="Family A G protein-coupled receptor-like"/>
    <property type="match status" value="1"/>
</dbReference>
<evidence type="ECO:0000313" key="3">
    <source>
        <dbReference type="Proteomes" id="UP000271974"/>
    </source>
</evidence>
<organism evidence="2 3">
    <name type="scientific">Elysia chlorotica</name>
    <name type="common">Eastern emerald elysia</name>
    <name type="synonym">Sea slug</name>
    <dbReference type="NCBI Taxonomy" id="188477"/>
    <lineage>
        <taxon>Eukaryota</taxon>
        <taxon>Metazoa</taxon>
        <taxon>Spiralia</taxon>
        <taxon>Lophotrochozoa</taxon>
        <taxon>Mollusca</taxon>
        <taxon>Gastropoda</taxon>
        <taxon>Heterobranchia</taxon>
        <taxon>Euthyneura</taxon>
        <taxon>Panpulmonata</taxon>
        <taxon>Sacoglossa</taxon>
        <taxon>Placobranchoidea</taxon>
        <taxon>Plakobranchidae</taxon>
        <taxon>Elysia</taxon>
    </lineage>
</organism>
<evidence type="ECO:0008006" key="4">
    <source>
        <dbReference type="Google" id="ProtNLM"/>
    </source>
</evidence>
<protein>
    <recommendedName>
        <fullName evidence="4">G-protein coupled receptors family 1 profile domain-containing protein</fullName>
    </recommendedName>
</protein>
<feature type="transmembrane region" description="Helical" evidence="1">
    <location>
        <begin position="93"/>
        <end position="115"/>
    </location>
</feature>
<dbReference type="Proteomes" id="UP000271974">
    <property type="component" value="Unassembled WGS sequence"/>
</dbReference>
<feature type="transmembrane region" description="Helical" evidence="1">
    <location>
        <begin position="136"/>
        <end position="157"/>
    </location>
</feature>
<keyword evidence="3" id="KW-1185">Reference proteome</keyword>
<dbReference type="Gene3D" id="1.20.1070.10">
    <property type="entry name" value="Rhodopsin 7-helix transmembrane proteins"/>
    <property type="match status" value="1"/>
</dbReference>
<reference evidence="2 3" key="1">
    <citation type="submission" date="2019-01" db="EMBL/GenBank/DDBJ databases">
        <title>A draft genome assembly of the solar-powered sea slug Elysia chlorotica.</title>
        <authorList>
            <person name="Cai H."/>
            <person name="Li Q."/>
            <person name="Fang X."/>
            <person name="Li J."/>
            <person name="Curtis N.E."/>
            <person name="Altenburger A."/>
            <person name="Shibata T."/>
            <person name="Feng M."/>
            <person name="Maeda T."/>
            <person name="Schwartz J.A."/>
            <person name="Shigenobu S."/>
            <person name="Lundholm N."/>
            <person name="Nishiyama T."/>
            <person name="Yang H."/>
            <person name="Hasebe M."/>
            <person name="Li S."/>
            <person name="Pierce S.K."/>
            <person name="Wang J."/>
        </authorList>
    </citation>
    <scope>NUCLEOTIDE SEQUENCE [LARGE SCALE GENOMIC DNA]</scope>
    <source>
        <strain evidence="2">EC2010</strain>
        <tissue evidence="2">Whole organism of an adult</tissue>
    </source>
</reference>
<keyword evidence="1" id="KW-0812">Transmembrane</keyword>
<dbReference type="AlphaFoldDB" id="A0A3S0ZNY1"/>